<dbReference type="InterPro" id="IPR041166">
    <property type="entry name" value="Rubredoxin_2"/>
</dbReference>
<dbReference type="NCBIfam" id="TIGR00416">
    <property type="entry name" value="sms"/>
    <property type="match status" value="1"/>
</dbReference>
<evidence type="ECO:0000256" key="13">
    <source>
        <dbReference type="RuleBase" id="RU003555"/>
    </source>
</evidence>
<keyword evidence="3 11" id="KW-0227">DNA damage</keyword>
<dbReference type="InterPro" id="IPR004504">
    <property type="entry name" value="DNA_repair_RadA"/>
</dbReference>
<evidence type="ECO:0000256" key="6">
    <source>
        <dbReference type="ARBA" id="ARBA00022833"/>
    </source>
</evidence>
<keyword evidence="9 11" id="KW-0238">DNA-binding</keyword>
<keyword evidence="2 11" id="KW-0547">Nucleotide-binding</keyword>
<reference evidence="15 16" key="1">
    <citation type="submission" date="2017-09" db="EMBL/GenBank/DDBJ databases">
        <title>Depth-based differentiation of microbial function through sediment-hosted aquifers and enrichment of novel symbionts in the deep terrestrial subsurface.</title>
        <authorList>
            <person name="Probst A.J."/>
            <person name="Ladd B."/>
            <person name="Jarett J.K."/>
            <person name="Geller-Mcgrath D.E."/>
            <person name="Sieber C.M."/>
            <person name="Emerson J.B."/>
            <person name="Anantharaman K."/>
            <person name="Thomas B.C."/>
            <person name="Malmstrom R."/>
            <person name="Stieglmeier M."/>
            <person name="Klingl A."/>
            <person name="Woyke T."/>
            <person name="Ryan C.M."/>
            <person name="Banfield J.F."/>
        </authorList>
    </citation>
    <scope>NUCLEOTIDE SEQUENCE [LARGE SCALE GENOMIC DNA]</scope>
    <source>
        <strain evidence="15">CG17_big_fil_post_rev_8_21_14_2_50_48_46</strain>
    </source>
</reference>
<gene>
    <name evidence="11" type="primary">radA</name>
    <name evidence="15" type="ORF">COW36_14165</name>
</gene>
<dbReference type="CDD" id="cd01121">
    <property type="entry name" value="RadA_SMS_N"/>
    <property type="match status" value="1"/>
</dbReference>
<dbReference type="PROSITE" id="PS50162">
    <property type="entry name" value="RECA_2"/>
    <property type="match status" value="1"/>
</dbReference>
<dbReference type="PRINTS" id="PR01874">
    <property type="entry name" value="DNAREPAIRADA"/>
</dbReference>
<evidence type="ECO:0000256" key="5">
    <source>
        <dbReference type="ARBA" id="ARBA00022801"/>
    </source>
</evidence>
<feature type="binding site" evidence="11">
    <location>
        <begin position="98"/>
        <end position="105"/>
    </location>
    <ligand>
        <name>ATP</name>
        <dbReference type="ChEBI" id="CHEBI:30616"/>
    </ligand>
</feature>
<dbReference type="GO" id="GO:0005524">
    <property type="term" value="F:ATP binding"/>
    <property type="evidence" value="ECO:0007669"/>
    <property type="project" value="UniProtKB-UniRule"/>
</dbReference>
<evidence type="ECO:0000256" key="10">
    <source>
        <dbReference type="ARBA" id="ARBA00023204"/>
    </source>
</evidence>
<dbReference type="GO" id="GO:0003684">
    <property type="term" value="F:damaged DNA binding"/>
    <property type="evidence" value="ECO:0007669"/>
    <property type="project" value="InterPro"/>
</dbReference>
<keyword evidence="4 13" id="KW-0863">Zinc-finger</keyword>
<comment type="caution">
    <text evidence="15">The sequence shown here is derived from an EMBL/GenBank/DDBJ whole genome shotgun (WGS) entry which is preliminary data.</text>
</comment>
<dbReference type="InterPro" id="IPR020588">
    <property type="entry name" value="RecA_ATP-bd"/>
</dbReference>
<dbReference type="Gene3D" id="3.40.50.300">
    <property type="entry name" value="P-loop containing nucleotide triphosphate hydrolases"/>
    <property type="match status" value="1"/>
</dbReference>
<keyword evidence="10 11" id="KW-0234">DNA repair</keyword>
<evidence type="ECO:0000256" key="2">
    <source>
        <dbReference type="ARBA" id="ARBA00022741"/>
    </source>
</evidence>
<feature type="short sequence motif" description="RadA KNRFG motif" evidence="11">
    <location>
        <begin position="257"/>
        <end position="261"/>
    </location>
</feature>
<organism evidence="15 16">
    <name type="scientific">bacterium (Candidatus Blackallbacteria) CG17_big_fil_post_rev_8_21_14_2_50_48_46</name>
    <dbReference type="NCBI Taxonomy" id="2014261"/>
    <lineage>
        <taxon>Bacteria</taxon>
        <taxon>Candidatus Blackallbacteria</taxon>
    </lineage>
</organism>
<comment type="domain">
    <text evidence="11">The middle region has homology to RecA with ATPase motifs including the RadA KNRFG motif, while the C-terminus is homologous to Lon protease.</text>
</comment>
<dbReference type="SMART" id="SM00382">
    <property type="entry name" value="AAA"/>
    <property type="match status" value="1"/>
</dbReference>
<dbReference type="GO" id="GO:0008270">
    <property type="term" value="F:zinc ion binding"/>
    <property type="evidence" value="ECO:0007669"/>
    <property type="project" value="UniProtKB-KW"/>
</dbReference>
<dbReference type="Gene3D" id="3.30.230.10">
    <property type="match status" value="1"/>
</dbReference>
<dbReference type="GO" id="GO:0016787">
    <property type="term" value="F:hydrolase activity"/>
    <property type="evidence" value="ECO:0007669"/>
    <property type="project" value="UniProtKB-KW"/>
</dbReference>
<comment type="function">
    <text evidence="11">Plays a role in repairing double-strand DNA breaks, probably involving stabilizing or processing branched DNA or blocked replication forks.</text>
</comment>
<protein>
    <recommendedName>
        <fullName evidence="11 12">DNA repair protein RadA</fullName>
    </recommendedName>
</protein>
<dbReference type="InterPro" id="IPR014721">
    <property type="entry name" value="Ribsml_uS5_D2-typ_fold_subgr"/>
</dbReference>
<evidence type="ECO:0000313" key="15">
    <source>
        <dbReference type="EMBL" id="PIW16265.1"/>
    </source>
</evidence>
<keyword evidence="5" id="KW-0378">Hydrolase</keyword>
<name>A0A2M7G366_9BACT</name>
<dbReference type="EMBL" id="PFFQ01000039">
    <property type="protein sequence ID" value="PIW16265.1"/>
    <property type="molecule type" value="Genomic_DNA"/>
</dbReference>
<evidence type="ECO:0000313" key="16">
    <source>
        <dbReference type="Proteomes" id="UP000231019"/>
    </source>
</evidence>
<sequence length="474" mass="51757">MAKIKTRYLCNSCGADTPKWMGKCPECGAWNSLEEQLVQDKKNRMDLVQRYGHGDMVELLRLQEIAYTETDRLKTGLGELDRALGGGLVPGSLVLLGGEPGIGKSTLLLQSAFHMAEKQGQEVIYVSGEESAQQIKSRAQRLGFDQSENFFLLAETEMQTIVPLLDQRRPAVAILDSIQAVYDSRLESPPGGISQVKNTCNLLLKLAKQQHICIWIIGHVNKDGDIAGPKVLEHMVDAVLYFEGERYRSFRLMRTIKNRFGATHEVGVFEMTGVGLEAVENPSALFLAEYTAETSGSAVGVTMEGTRPLLVEIQALSYSSFASFPKRSANGISHQRLIQILAVLEKRVGLNLSKSDVLVNVVGGLTIEEPAADLAVAMALISGVRDIALDGRTVYLGEVGLAGEIRSVAQLERRLLESCKLGFTRAIVPCSNLPLKEKIEGMEIIGVKKLTEALRTLKGSEKGSKEGTEPETEV</sequence>
<evidence type="ECO:0000256" key="7">
    <source>
        <dbReference type="ARBA" id="ARBA00022840"/>
    </source>
</evidence>
<comment type="function">
    <text evidence="13">DNA-dependent ATPase involved in processing of recombination intermediates, plays a role in repairing DNA breaks. Stimulates the branch migration of RecA-mediated strand transfer reactions, allowing the 3' invading strand to extend heteroduplex DNA faster. Binds ssDNA in the presence of ADP but not other nucleotides, has ATPase activity that is stimulated by ssDNA and various branched DNA structures, but inhibited by SSB. Does not have RecA's homology-searching function.</text>
</comment>
<accession>A0A2M7G366</accession>
<dbReference type="FunFam" id="3.40.50.300:FF:000050">
    <property type="entry name" value="DNA repair protein RadA"/>
    <property type="match status" value="1"/>
</dbReference>
<dbReference type="HAMAP" id="MF_01498">
    <property type="entry name" value="RadA_bact"/>
    <property type="match status" value="1"/>
</dbReference>
<dbReference type="SUPFAM" id="SSF52540">
    <property type="entry name" value="P-loop containing nucleoside triphosphate hydrolases"/>
    <property type="match status" value="1"/>
</dbReference>
<dbReference type="PANTHER" id="PTHR32472">
    <property type="entry name" value="DNA REPAIR PROTEIN RADA"/>
    <property type="match status" value="1"/>
</dbReference>
<dbReference type="GO" id="GO:0005829">
    <property type="term" value="C:cytosol"/>
    <property type="evidence" value="ECO:0007669"/>
    <property type="project" value="TreeGrafter"/>
</dbReference>
<feature type="region of interest" description="Lon-protease-like" evidence="11">
    <location>
        <begin position="356"/>
        <end position="474"/>
    </location>
</feature>
<evidence type="ECO:0000256" key="4">
    <source>
        <dbReference type="ARBA" id="ARBA00022771"/>
    </source>
</evidence>
<keyword evidence="1 11" id="KW-0479">Metal-binding</keyword>
<keyword evidence="8 11" id="KW-0346">Stress response</keyword>
<dbReference type="GO" id="GO:0000725">
    <property type="term" value="P:recombinational repair"/>
    <property type="evidence" value="ECO:0007669"/>
    <property type="project" value="UniProtKB-UniRule"/>
</dbReference>
<dbReference type="Pfam" id="PF13541">
    <property type="entry name" value="ChlI"/>
    <property type="match status" value="1"/>
</dbReference>
<evidence type="ECO:0000259" key="14">
    <source>
        <dbReference type="PROSITE" id="PS50162"/>
    </source>
</evidence>
<dbReference type="InterPro" id="IPR020568">
    <property type="entry name" value="Ribosomal_Su5_D2-typ_SF"/>
</dbReference>
<dbReference type="Pfam" id="PF13481">
    <property type="entry name" value="AAA_25"/>
    <property type="match status" value="1"/>
</dbReference>
<dbReference type="GO" id="GO:0140664">
    <property type="term" value="F:ATP-dependent DNA damage sensor activity"/>
    <property type="evidence" value="ECO:0007669"/>
    <property type="project" value="InterPro"/>
</dbReference>
<evidence type="ECO:0000256" key="11">
    <source>
        <dbReference type="HAMAP-Rule" id="MF_01498"/>
    </source>
</evidence>
<feature type="domain" description="RecA family profile 1" evidence="14">
    <location>
        <begin position="69"/>
        <end position="220"/>
    </location>
</feature>
<dbReference type="PANTHER" id="PTHR32472:SF10">
    <property type="entry name" value="DNA REPAIR PROTEIN RADA-LIKE PROTEIN"/>
    <property type="match status" value="1"/>
</dbReference>
<evidence type="ECO:0000256" key="12">
    <source>
        <dbReference type="NCBIfam" id="TIGR00416"/>
    </source>
</evidence>
<evidence type="ECO:0000256" key="3">
    <source>
        <dbReference type="ARBA" id="ARBA00022763"/>
    </source>
</evidence>
<dbReference type="Proteomes" id="UP000231019">
    <property type="component" value="Unassembled WGS sequence"/>
</dbReference>
<keyword evidence="7 11" id="KW-0067">ATP-binding</keyword>
<evidence type="ECO:0000256" key="9">
    <source>
        <dbReference type="ARBA" id="ARBA00023125"/>
    </source>
</evidence>
<dbReference type="InterPro" id="IPR027417">
    <property type="entry name" value="P-loop_NTPase"/>
</dbReference>
<dbReference type="Pfam" id="PF18073">
    <property type="entry name" value="Zn_ribbon_LapB"/>
    <property type="match status" value="1"/>
</dbReference>
<keyword evidence="6 13" id="KW-0862">Zinc</keyword>
<dbReference type="AlphaFoldDB" id="A0A2M7G366"/>
<comment type="similarity">
    <text evidence="11 13">Belongs to the RecA family. RadA subfamily.</text>
</comment>
<evidence type="ECO:0000256" key="8">
    <source>
        <dbReference type="ARBA" id="ARBA00023016"/>
    </source>
</evidence>
<dbReference type="SUPFAM" id="SSF54211">
    <property type="entry name" value="Ribosomal protein S5 domain 2-like"/>
    <property type="match status" value="1"/>
</dbReference>
<proteinExistence type="inferred from homology"/>
<evidence type="ECO:0000256" key="1">
    <source>
        <dbReference type="ARBA" id="ARBA00022723"/>
    </source>
</evidence>
<dbReference type="InterPro" id="IPR003593">
    <property type="entry name" value="AAA+_ATPase"/>
</dbReference>